<feature type="region of interest" description="Disordered" evidence="2">
    <location>
        <begin position="190"/>
        <end position="260"/>
    </location>
</feature>
<dbReference type="Gene3D" id="3.30.70.330">
    <property type="match status" value="1"/>
</dbReference>
<evidence type="ECO:0000313" key="5">
    <source>
        <dbReference type="Proteomes" id="UP000762676"/>
    </source>
</evidence>
<dbReference type="InterPro" id="IPR000504">
    <property type="entry name" value="RRM_dom"/>
</dbReference>
<dbReference type="InterPro" id="IPR035979">
    <property type="entry name" value="RBD_domain_sf"/>
</dbReference>
<feature type="compositionally biased region" description="Pro residues" evidence="2">
    <location>
        <begin position="656"/>
        <end position="665"/>
    </location>
</feature>
<evidence type="ECO:0000259" key="3">
    <source>
        <dbReference type="PROSITE" id="PS50102"/>
    </source>
</evidence>
<feature type="compositionally biased region" description="Basic and acidic residues" evidence="2">
    <location>
        <begin position="8"/>
        <end position="21"/>
    </location>
</feature>
<evidence type="ECO:0000256" key="1">
    <source>
        <dbReference type="PROSITE-ProRule" id="PRU00176"/>
    </source>
</evidence>
<evidence type="ECO:0000313" key="4">
    <source>
        <dbReference type="EMBL" id="GFR82014.1"/>
    </source>
</evidence>
<dbReference type="SUPFAM" id="SSF52954">
    <property type="entry name" value="Class II aaRS ABD-related"/>
    <property type="match status" value="1"/>
</dbReference>
<dbReference type="SUPFAM" id="SSF54928">
    <property type="entry name" value="RNA-binding domain, RBD"/>
    <property type="match status" value="1"/>
</dbReference>
<feature type="compositionally biased region" description="Basic and acidic residues" evidence="2">
    <location>
        <begin position="468"/>
        <end position="479"/>
    </location>
</feature>
<proteinExistence type="predicted"/>
<sequence length="665" mass="73251">MSLPWLSDDFKPSSKSPETEKAQTSQLGRPMPSRSRTRSRSRSQDRERHSGSDRGGRRISIDRDRRKGPINRERGRKEDRDRSRSKRHSSGSSSSSSDRSVELIRLVAREEAKYLNSRVFVANIISKKVTKEELIKHFEKYGNVVDLLVHHNNYAFIQYLKEDHARLAVEGEQGSTFKGWRLDVKMANEGRRGAGGARGRGGRGRGGPPFEGGRGEGAGGRERSPLRDGPFGDPYGPGGPRRPPPPFPGEFGMRDPYYPPDPYRRGFPDPWLPPPHDDPFRREPFPDPYRDPFPPARAPLPPVECEIFVVSSQLRSYGEAIEDRVKDLKIITAVTVMPEGRTASQMLEDLSHRDGLFAIFINAQNETHRSLTLNILHGTPQEHRNMPMNDAIALIRRSFEQYVETLREKANAGGPKSASGASRVFLPPTQEVVYLLNLLADNRALTVDELSQVIKYLEERRDKLIDAERRPLATDEATVHRPSTSQGVEKQHMPTTEEITSKILSIFSSAGGSLQGVPPANGASQPVQQPNTPAPPPPPPPPPASTAASSASLINFDNPNVQKALDNLIQSSPALMKNFNTKASMSEAHTVGAETNVSSAGSHGYGAPHHGGIMSSSVEHQMRPGGGSSMMPGMMGKQQDRLGYGMPPMGGFPQSGPRPPPQQRY</sequence>
<dbReference type="InterPro" id="IPR036621">
    <property type="entry name" value="Anticodon-bd_dom_sf"/>
</dbReference>
<dbReference type="AlphaFoldDB" id="A0AAV4G9S1"/>
<feature type="region of interest" description="Disordered" evidence="2">
    <location>
        <begin position="514"/>
        <end position="550"/>
    </location>
</feature>
<feature type="compositionally biased region" description="Gly residues" evidence="2">
    <location>
        <begin position="193"/>
        <end position="218"/>
    </location>
</feature>
<dbReference type="InterPro" id="IPR012677">
    <property type="entry name" value="Nucleotide-bd_a/b_plait_sf"/>
</dbReference>
<feature type="domain" description="RRM" evidence="3">
    <location>
        <begin position="117"/>
        <end position="189"/>
    </location>
</feature>
<feature type="compositionally biased region" description="Polar residues" evidence="2">
    <location>
        <begin position="522"/>
        <end position="531"/>
    </location>
</feature>
<keyword evidence="1" id="KW-0694">RNA-binding</keyword>
<feature type="compositionally biased region" description="Polar residues" evidence="2">
    <location>
        <begin position="481"/>
        <end position="495"/>
    </location>
</feature>
<dbReference type="PANTHER" id="PTHR23295:SF6">
    <property type="entry name" value="NEOSIN, ISOFORM A"/>
    <property type="match status" value="1"/>
</dbReference>
<evidence type="ECO:0000256" key="2">
    <source>
        <dbReference type="SAM" id="MobiDB-lite"/>
    </source>
</evidence>
<feature type="compositionally biased region" description="Pro residues" evidence="2">
    <location>
        <begin position="532"/>
        <end position="544"/>
    </location>
</feature>
<dbReference type="Proteomes" id="UP000762676">
    <property type="component" value="Unassembled WGS sequence"/>
</dbReference>
<dbReference type="EMBL" id="BMAT01008308">
    <property type="protein sequence ID" value="GFR82014.1"/>
    <property type="molecule type" value="Genomic_DNA"/>
</dbReference>
<gene>
    <name evidence="4" type="ORF">ElyMa_004086100</name>
</gene>
<feature type="region of interest" description="Disordered" evidence="2">
    <location>
        <begin position="1"/>
        <end position="101"/>
    </location>
</feature>
<organism evidence="4 5">
    <name type="scientific">Elysia marginata</name>
    <dbReference type="NCBI Taxonomy" id="1093978"/>
    <lineage>
        <taxon>Eukaryota</taxon>
        <taxon>Metazoa</taxon>
        <taxon>Spiralia</taxon>
        <taxon>Lophotrochozoa</taxon>
        <taxon>Mollusca</taxon>
        <taxon>Gastropoda</taxon>
        <taxon>Heterobranchia</taxon>
        <taxon>Euthyneura</taxon>
        <taxon>Panpulmonata</taxon>
        <taxon>Sacoglossa</taxon>
        <taxon>Placobranchoidea</taxon>
        <taxon>Plakobranchidae</taxon>
        <taxon>Elysia</taxon>
    </lineage>
</organism>
<name>A0AAV4G9S1_9GAST</name>
<keyword evidence="4" id="KW-0675">Receptor</keyword>
<dbReference type="InterPro" id="IPR052600">
    <property type="entry name" value="Nuc_rcpt_coact/corep"/>
</dbReference>
<feature type="region of interest" description="Disordered" evidence="2">
    <location>
        <begin position="644"/>
        <end position="665"/>
    </location>
</feature>
<comment type="caution">
    <text evidence="4">The sequence shown here is derived from an EMBL/GenBank/DDBJ whole genome shotgun (WGS) entry which is preliminary data.</text>
</comment>
<feature type="region of interest" description="Disordered" evidence="2">
    <location>
        <begin position="468"/>
        <end position="495"/>
    </location>
</feature>
<dbReference type="SMART" id="SM00360">
    <property type="entry name" value="RRM"/>
    <property type="match status" value="1"/>
</dbReference>
<protein>
    <submittedName>
        <fullName evidence="4">Nuclear receptor coactivator 5</fullName>
    </submittedName>
</protein>
<dbReference type="Pfam" id="PF00076">
    <property type="entry name" value="RRM_1"/>
    <property type="match status" value="1"/>
</dbReference>
<accession>A0AAV4G9S1</accession>
<feature type="compositionally biased region" description="Basic and acidic residues" evidence="2">
    <location>
        <begin position="42"/>
        <end position="82"/>
    </location>
</feature>
<dbReference type="Gene3D" id="3.40.50.800">
    <property type="entry name" value="Anticodon-binding domain"/>
    <property type="match status" value="1"/>
</dbReference>
<dbReference type="GO" id="GO:0003723">
    <property type="term" value="F:RNA binding"/>
    <property type="evidence" value="ECO:0007669"/>
    <property type="project" value="UniProtKB-UniRule"/>
</dbReference>
<reference evidence="4 5" key="1">
    <citation type="journal article" date="2021" name="Elife">
        <title>Chloroplast acquisition without the gene transfer in kleptoplastic sea slugs, Plakobranchus ocellatus.</title>
        <authorList>
            <person name="Maeda T."/>
            <person name="Takahashi S."/>
            <person name="Yoshida T."/>
            <person name="Shimamura S."/>
            <person name="Takaki Y."/>
            <person name="Nagai Y."/>
            <person name="Toyoda A."/>
            <person name="Suzuki Y."/>
            <person name="Arimoto A."/>
            <person name="Ishii H."/>
            <person name="Satoh N."/>
            <person name="Nishiyama T."/>
            <person name="Hasebe M."/>
            <person name="Maruyama T."/>
            <person name="Minagawa J."/>
            <person name="Obokata J."/>
            <person name="Shigenobu S."/>
        </authorList>
    </citation>
    <scope>NUCLEOTIDE SEQUENCE [LARGE SCALE GENOMIC DNA]</scope>
</reference>
<dbReference type="PANTHER" id="PTHR23295">
    <property type="entry name" value="NUCLEAR RECEPTOR COACTIVATOR 5-RELATED"/>
    <property type="match status" value="1"/>
</dbReference>
<keyword evidence="5" id="KW-1185">Reference proteome</keyword>
<dbReference type="PROSITE" id="PS50102">
    <property type="entry name" value="RRM"/>
    <property type="match status" value="1"/>
</dbReference>